<evidence type="ECO:0000313" key="2">
    <source>
        <dbReference type="Proteomes" id="UP000193685"/>
    </source>
</evidence>
<dbReference type="AlphaFoldDB" id="A0A1Y2FA90"/>
<accession>A0A1Y2FA90</accession>
<proteinExistence type="predicted"/>
<dbReference type="Proteomes" id="UP000193685">
    <property type="component" value="Unassembled WGS sequence"/>
</dbReference>
<comment type="caution">
    <text evidence="1">The sequence shown here is derived from an EMBL/GenBank/DDBJ whole genome shotgun (WGS) entry which is preliminary data.</text>
</comment>
<gene>
    <name evidence="1" type="ORF">BCR37DRAFT_380602</name>
</gene>
<reference evidence="1 2" key="1">
    <citation type="submission" date="2016-07" db="EMBL/GenBank/DDBJ databases">
        <title>Pervasive Adenine N6-methylation of Active Genes in Fungi.</title>
        <authorList>
            <consortium name="DOE Joint Genome Institute"/>
            <person name="Mondo S.J."/>
            <person name="Dannebaum R.O."/>
            <person name="Kuo R.C."/>
            <person name="Labutti K."/>
            <person name="Haridas S."/>
            <person name="Kuo A."/>
            <person name="Salamov A."/>
            <person name="Ahrendt S.R."/>
            <person name="Lipzen A."/>
            <person name="Sullivan W."/>
            <person name="Andreopoulos W.B."/>
            <person name="Clum A."/>
            <person name="Lindquist E."/>
            <person name="Daum C."/>
            <person name="Ramamoorthy G.K."/>
            <person name="Gryganskyi A."/>
            <person name="Culley D."/>
            <person name="Magnuson J.K."/>
            <person name="James T.Y."/>
            <person name="O'Malley M.A."/>
            <person name="Stajich J.E."/>
            <person name="Spatafora J.W."/>
            <person name="Visel A."/>
            <person name="Grigoriev I.V."/>
        </authorList>
    </citation>
    <scope>NUCLEOTIDE SEQUENCE [LARGE SCALE GENOMIC DNA]</scope>
    <source>
        <strain evidence="1 2">12-1054</strain>
    </source>
</reference>
<dbReference type="GeneID" id="63786123"/>
<dbReference type="EMBL" id="MCFI01000012">
    <property type="protein sequence ID" value="ORY80829.1"/>
    <property type="molecule type" value="Genomic_DNA"/>
</dbReference>
<protein>
    <submittedName>
        <fullName evidence="1">Uncharacterized protein</fullName>
    </submittedName>
</protein>
<evidence type="ECO:0000313" key="1">
    <source>
        <dbReference type="EMBL" id="ORY80829.1"/>
    </source>
</evidence>
<keyword evidence="2" id="KW-1185">Reference proteome</keyword>
<name>A0A1Y2FA90_PROLT</name>
<organism evidence="1 2">
    <name type="scientific">Protomyces lactucae-debilis</name>
    <dbReference type="NCBI Taxonomy" id="2754530"/>
    <lineage>
        <taxon>Eukaryota</taxon>
        <taxon>Fungi</taxon>
        <taxon>Dikarya</taxon>
        <taxon>Ascomycota</taxon>
        <taxon>Taphrinomycotina</taxon>
        <taxon>Taphrinomycetes</taxon>
        <taxon>Taphrinales</taxon>
        <taxon>Protomycetaceae</taxon>
        <taxon>Protomyces</taxon>
    </lineage>
</organism>
<sequence length="120" mass="12840">MHMSAVSLPLVCLSSVSDQQGQIDDVLHSAVESDPPSKWTANNLNLESARAKQVARLLALATDDQHSRVSLNAFNPSVLPLSFTELAHQPRAGIAASTANNDPMDSSDNLFISLDTLRCA</sequence>
<dbReference type="RefSeq" id="XP_040724474.1">
    <property type="nucleotide sequence ID" value="XM_040869524.1"/>
</dbReference>